<proteinExistence type="predicted"/>
<organism evidence="1 2">
    <name type="scientific">Desulfovibrio desulfuricans</name>
    <dbReference type="NCBI Taxonomy" id="876"/>
    <lineage>
        <taxon>Bacteria</taxon>
        <taxon>Pseudomonadati</taxon>
        <taxon>Thermodesulfobacteriota</taxon>
        <taxon>Desulfovibrionia</taxon>
        <taxon>Desulfovibrionales</taxon>
        <taxon>Desulfovibrionaceae</taxon>
        <taxon>Desulfovibrio</taxon>
    </lineage>
</organism>
<comment type="caution">
    <text evidence="1">The sequence shown here is derived from an EMBL/GenBank/DDBJ whole genome shotgun (WGS) entry which is preliminary data.</text>
</comment>
<gene>
    <name evidence="1" type="ORF">SAMN02910291_01578</name>
</gene>
<accession>A0AA94HSZ6</accession>
<dbReference type="Proteomes" id="UP000182680">
    <property type="component" value="Unassembled WGS sequence"/>
</dbReference>
<protein>
    <submittedName>
        <fullName evidence="1">Uncharacterized protein</fullName>
    </submittedName>
</protein>
<evidence type="ECO:0000313" key="2">
    <source>
        <dbReference type="Proteomes" id="UP000182680"/>
    </source>
</evidence>
<dbReference type="AlphaFoldDB" id="A0AA94HSZ6"/>
<sequence>MIVALIRCAAWLLCLRAEEVRQRAGMFGSRTPATGLALRLSAVSVFPVLRDIPSGGFKITGSKYYG</sequence>
<evidence type="ECO:0000313" key="1">
    <source>
        <dbReference type="EMBL" id="SFW50197.1"/>
    </source>
</evidence>
<dbReference type="EMBL" id="FPIW01000025">
    <property type="protein sequence ID" value="SFW50197.1"/>
    <property type="molecule type" value="Genomic_DNA"/>
</dbReference>
<reference evidence="2" key="1">
    <citation type="submission" date="2016-11" db="EMBL/GenBank/DDBJ databases">
        <authorList>
            <person name="Jaros S."/>
            <person name="Januszkiewicz K."/>
            <person name="Wedrychowicz H."/>
        </authorList>
    </citation>
    <scope>NUCLEOTIDE SEQUENCE [LARGE SCALE GENOMIC DNA]</scope>
    <source>
        <strain evidence="2">DSM 7057</strain>
    </source>
</reference>
<name>A0AA94HSZ6_DESDE</name>